<keyword evidence="5" id="KW-0539">Nucleus</keyword>
<dbReference type="InterPro" id="IPR027417">
    <property type="entry name" value="P-loop_NTPase"/>
</dbReference>
<reference evidence="9" key="1">
    <citation type="submission" date="2025-08" db="UniProtKB">
        <authorList>
            <consortium name="RefSeq"/>
        </authorList>
    </citation>
    <scope>IDENTIFICATION</scope>
    <source>
        <tissue evidence="9">Sperm</tissue>
    </source>
</reference>
<proteinExistence type="predicted"/>
<keyword evidence="6" id="KW-0137">Centromere</keyword>
<dbReference type="RefSeq" id="XP_032832120.1">
    <property type="nucleotide sequence ID" value="XM_032976229.1"/>
</dbReference>
<evidence type="ECO:0000313" key="8">
    <source>
        <dbReference type="Proteomes" id="UP001318040"/>
    </source>
</evidence>
<dbReference type="GO" id="GO:0005634">
    <property type="term" value="C:nucleus"/>
    <property type="evidence" value="ECO:0007669"/>
    <property type="project" value="UniProtKB-SubCell"/>
</dbReference>
<sequence>MAVLHPFAKLPEPRTATVLLVGAVGPGQSALAEALCRINSPFAINVHMASKLPLPGHNEHRRPRIDLILLLIDLTSINSLRVVEDSLQLISASFFIGRVFFAITKDRPASELAVGLDVVQKLAEAHHSGLLHINLQTERGVLAAARRIVRLLLVCAGLCPGLSATRLSALTCPGPPQQQPRQTQQAQDSEAHSGSIIAASSSA</sequence>
<accession>A0AAJ7U9A3</accession>
<evidence type="ECO:0000256" key="6">
    <source>
        <dbReference type="ARBA" id="ARBA00023328"/>
    </source>
</evidence>
<dbReference type="PANTHER" id="PTHR34436:SF1">
    <property type="entry name" value="CENTROMERE PROTEIN M"/>
    <property type="match status" value="1"/>
</dbReference>
<dbReference type="Gene3D" id="3.40.50.300">
    <property type="entry name" value="P-loop containing nucleotide triphosphate hydrolases"/>
    <property type="match status" value="1"/>
</dbReference>
<dbReference type="InterPro" id="IPR020987">
    <property type="entry name" value="Centromere_Cenp-M"/>
</dbReference>
<dbReference type="GO" id="GO:0000775">
    <property type="term" value="C:chromosome, centromeric region"/>
    <property type="evidence" value="ECO:0007669"/>
    <property type="project" value="UniProtKB-SubCell"/>
</dbReference>
<evidence type="ECO:0000256" key="5">
    <source>
        <dbReference type="ARBA" id="ARBA00023242"/>
    </source>
</evidence>
<feature type="region of interest" description="Disordered" evidence="7">
    <location>
        <begin position="173"/>
        <end position="203"/>
    </location>
</feature>
<evidence type="ECO:0000256" key="1">
    <source>
        <dbReference type="ARBA" id="ARBA00004123"/>
    </source>
</evidence>
<evidence type="ECO:0000313" key="9">
    <source>
        <dbReference type="RefSeq" id="XP_032832120.1"/>
    </source>
</evidence>
<evidence type="ECO:0000256" key="7">
    <source>
        <dbReference type="SAM" id="MobiDB-lite"/>
    </source>
</evidence>
<dbReference type="CTD" id="79019"/>
<protein>
    <recommendedName>
        <fullName evidence="3">Centromere protein M</fullName>
    </recommendedName>
</protein>
<keyword evidence="8" id="KW-1185">Reference proteome</keyword>
<name>A0AAJ7U9A3_PETMA</name>
<dbReference type="PANTHER" id="PTHR34436">
    <property type="entry name" value="CENTROMERE PROTEIN M"/>
    <property type="match status" value="1"/>
</dbReference>
<organism evidence="8 9">
    <name type="scientific">Petromyzon marinus</name>
    <name type="common">Sea lamprey</name>
    <dbReference type="NCBI Taxonomy" id="7757"/>
    <lineage>
        <taxon>Eukaryota</taxon>
        <taxon>Metazoa</taxon>
        <taxon>Chordata</taxon>
        <taxon>Craniata</taxon>
        <taxon>Vertebrata</taxon>
        <taxon>Cyclostomata</taxon>
        <taxon>Hyperoartia</taxon>
        <taxon>Petromyzontiformes</taxon>
        <taxon>Petromyzontidae</taxon>
        <taxon>Petromyzon</taxon>
    </lineage>
</organism>
<dbReference type="GeneID" id="116955214"/>
<keyword evidence="4" id="KW-0158">Chromosome</keyword>
<dbReference type="Proteomes" id="UP001318040">
    <property type="component" value="Chromosome 58"/>
</dbReference>
<evidence type="ECO:0000256" key="3">
    <source>
        <dbReference type="ARBA" id="ARBA00016382"/>
    </source>
</evidence>
<feature type="compositionally biased region" description="Low complexity" evidence="7">
    <location>
        <begin position="179"/>
        <end position="203"/>
    </location>
</feature>
<dbReference type="AlphaFoldDB" id="A0AAJ7U9A3"/>
<comment type="subcellular location">
    <subcellularLocation>
        <location evidence="2">Chromosome</location>
        <location evidence="2">Centromere</location>
    </subcellularLocation>
    <subcellularLocation>
        <location evidence="1">Nucleus</location>
    </subcellularLocation>
</comment>
<evidence type="ECO:0000256" key="4">
    <source>
        <dbReference type="ARBA" id="ARBA00022454"/>
    </source>
</evidence>
<evidence type="ECO:0000256" key="2">
    <source>
        <dbReference type="ARBA" id="ARBA00004584"/>
    </source>
</evidence>
<dbReference type="SUPFAM" id="SSF52540">
    <property type="entry name" value="P-loop containing nucleoside triphosphate hydrolases"/>
    <property type="match status" value="1"/>
</dbReference>
<gene>
    <name evidence="9" type="primary">CENPM</name>
</gene>
<dbReference type="KEGG" id="pmrn:116955214"/>
<dbReference type="Pfam" id="PF11111">
    <property type="entry name" value="CENP-M"/>
    <property type="match status" value="1"/>
</dbReference>